<protein>
    <submittedName>
        <fullName evidence="2">Uncharacterized protein</fullName>
    </submittedName>
</protein>
<dbReference type="OrthoDB" id="116789at2"/>
<keyword evidence="1" id="KW-1133">Transmembrane helix</keyword>
<dbReference type="AlphaFoldDB" id="A0A1R0XQ23"/>
<accession>A0A1R0XQ23</accession>
<proteinExistence type="predicted"/>
<evidence type="ECO:0000313" key="3">
    <source>
        <dbReference type="Proteomes" id="UP000187439"/>
    </source>
</evidence>
<feature type="transmembrane region" description="Helical" evidence="1">
    <location>
        <begin position="230"/>
        <end position="250"/>
    </location>
</feature>
<name>A0A1R0XQ23_9BACL</name>
<feature type="transmembrane region" description="Helical" evidence="1">
    <location>
        <begin position="257"/>
        <end position="277"/>
    </location>
</feature>
<sequence length="331" mass="37383">MKLIEIYIHEVTRRLPEQTREDIALELRSTIEDMLPDDPDEQEVKAVLAKLGNPAVLASEYRDQPMHLIGPRYYELYLTLLKMIIPIAVVVSLIAMTAEYLIGYSGDQSVAGIVTTVISKGIASILEVGIQVFFWITIVFAIIERTDNGKEKHPFTTKMSKWTPDDLKDITPIHKKKAIKNFEVFSSFFWIAIWATLYFNAEHLIGVYKGGTGVLDFVAPVFNQDVLLQYWPIVLVVIGFEAALAIYKLIKKQWTKGLALCATALELLVIIVFAIILRNPNVFNQEFITYMSDLFNITTNQFKTGLVGGGISLFILVAALNIYEGFRKARI</sequence>
<gene>
    <name evidence="2" type="ORF">BSK52_22440</name>
</gene>
<dbReference type="RefSeq" id="WP_042129316.1">
    <property type="nucleotide sequence ID" value="NZ_MPTC01000024.1"/>
</dbReference>
<feature type="transmembrane region" description="Helical" evidence="1">
    <location>
        <begin position="182"/>
        <end position="201"/>
    </location>
</feature>
<evidence type="ECO:0000256" key="1">
    <source>
        <dbReference type="SAM" id="Phobius"/>
    </source>
</evidence>
<feature type="transmembrane region" description="Helical" evidence="1">
    <location>
        <begin position="304"/>
        <end position="323"/>
    </location>
</feature>
<organism evidence="2 3">
    <name type="scientific">Paenibacillus odorifer</name>
    <dbReference type="NCBI Taxonomy" id="189426"/>
    <lineage>
        <taxon>Bacteria</taxon>
        <taxon>Bacillati</taxon>
        <taxon>Bacillota</taxon>
        <taxon>Bacilli</taxon>
        <taxon>Bacillales</taxon>
        <taxon>Paenibacillaceae</taxon>
        <taxon>Paenibacillus</taxon>
    </lineage>
</organism>
<keyword evidence="1" id="KW-0472">Membrane</keyword>
<feature type="transmembrane region" description="Helical" evidence="1">
    <location>
        <begin position="122"/>
        <end position="143"/>
    </location>
</feature>
<feature type="transmembrane region" description="Helical" evidence="1">
    <location>
        <begin position="76"/>
        <end position="102"/>
    </location>
</feature>
<reference evidence="2 3" key="1">
    <citation type="submission" date="2016-10" db="EMBL/GenBank/DDBJ databases">
        <title>Paenibacillus species isolates.</title>
        <authorList>
            <person name="Beno S.M."/>
        </authorList>
    </citation>
    <scope>NUCLEOTIDE SEQUENCE [LARGE SCALE GENOMIC DNA]</scope>
    <source>
        <strain evidence="2 3">FSL H7-0710</strain>
    </source>
</reference>
<dbReference type="Proteomes" id="UP000187439">
    <property type="component" value="Unassembled WGS sequence"/>
</dbReference>
<evidence type="ECO:0000313" key="2">
    <source>
        <dbReference type="EMBL" id="OMD37231.1"/>
    </source>
</evidence>
<dbReference type="Pfam" id="PF22564">
    <property type="entry name" value="HAAS"/>
    <property type="match status" value="1"/>
</dbReference>
<dbReference type="EMBL" id="MPTC01000024">
    <property type="protein sequence ID" value="OMD37231.1"/>
    <property type="molecule type" value="Genomic_DNA"/>
</dbReference>
<comment type="caution">
    <text evidence="2">The sequence shown here is derived from an EMBL/GenBank/DDBJ whole genome shotgun (WGS) entry which is preliminary data.</text>
</comment>
<keyword evidence="1" id="KW-0812">Transmembrane</keyword>